<name>A0A812W1I1_SYMPI</name>
<evidence type="ECO:0000313" key="2">
    <source>
        <dbReference type="Proteomes" id="UP000649617"/>
    </source>
</evidence>
<comment type="caution">
    <text evidence="1">The sequence shown here is derived from an EMBL/GenBank/DDBJ whole genome shotgun (WGS) entry which is preliminary data.</text>
</comment>
<dbReference type="AlphaFoldDB" id="A0A812W1I1"/>
<accession>A0A812W1I1</accession>
<protein>
    <submittedName>
        <fullName evidence="1">Uncharacterized protein</fullName>
    </submittedName>
</protein>
<gene>
    <name evidence="1" type="ORF">SPIL2461_LOCUS18270</name>
</gene>
<feature type="non-terminal residue" evidence="1">
    <location>
        <position position="1"/>
    </location>
</feature>
<feature type="non-terminal residue" evidence="1">
    <location>
        <position position="176"/>
    </location>
</feature>
<dbReference type="OrthoDB" id="445582at2759"/>
<evidence type="ECO:0000313" key="1">
    <source>
        <dbReference type="EMBL" id="CAE7666839.1"/>
    </source>
</evidence>
<dbReference type="Proteomes" id="UP000649617">
    <property type="component" value="Unassembled WGS sequence"/>
</dbReference>
<dbReference type="EMBL" id="CAJNIZ010043727">
    <property type="protein sequence ID" value="CAE7666839.1"/>
    <property type="molecule type" value="Genomic_DNA"/>
</dbReference>
<keyword evidence="2" id="KW-1185">Reference proteome</keyword>
<organism evidence="1 2">
    <name type="scientific">Symbiodinium pilosum</name>
    <name type="common">Dinoflagellate</name>
    <dbReference type="NCBI Taxonomy" id="2952"/>
    <lineage>
        <taxon>Eukaryota</taxon>
        <taxon>Sar</taxon>
        <taxon>Alveolata</taxon>
        <taxon>Dinophyceae</taxon>
        <taxon>Suessiales</taxon>
        <taxon>Symbiodiniaceae</taxon>
        <taxon>Symbiodinium</taxon>
    </lineage>
</organism>
<sequence length="176" mass="18571">PSLEAARPELLLRLFGQASDLFPDGAFWEHVEYPSPNLLVSYQSLLNVTSSILPSDSLSSRHLRAESESRKNLRLALCGLNAIQAVVTPGQIATNINNAAGACQPPYPTNASQRDFCAAMVSLDLALWGFLAIYIEGANLACSPTFNIKAACALPVTGVLASAAVVTSAGATIRNQ</sequence>
<reference evidence="1" key="1">
    <citation type="submission" date="2021-02" db="EMBL/GenBank/DDBJ databases">
        <authorList>
            <person name="Dougan E. K."/>
            <person name="Rhodes N."/>
            <person name="Thang M."/>
            <person name="Chan C."/>
        </authorList>
    </citation>
    <scope>NUCLEOTIDE SEQUENCE</scope>
</reference>
<proteinExistence type="predicted"/>